<proteinExistence type="predicted"/>
<dbReference type="PANTHER" id="PTHR48411">
    <property type="entry name" value="OS01G0948300 PROTEIN"/>
    <property type="match status" value="1"/>
</dbReference>
<dbReference type="AlphaFoldDB" id="A0AAV6NJK4"/>
<gene>
    <name evidence="2" type="primary">Gdap2</name>
    <name evidence="2" type="ORF">SDJN03_08306</name>
</gene>
<comment type="caution">
    <text evidence="2">The sequence shown here is derived from an EMBL/GenBank/DDBJ whole genome shotgun (WGS) entry which is preliminary data.</text>
</comment>
<name>A0AAV6NJK4_9ROSI</name>
<dbReference type="CDD" id="cd00170">
    <property type="entry name" value="SEC14"/>
    <property type="match status" value="1"/>
</dbReference>
<evidence type="ECO:0000259" key="1">
    <source>
        <dbReference type="SMART" id="SM00516"/>
    </source>
</evidence>
<evidence type="ECO:0000313" key="3">
    <source>
        <dbReference type="Proteomes" id="UP000685013"/>
    </source>
</evidence>
<dbReference type="InterPro" id="IPR001251">
    <property type="entry name" value="CRAL-TRIO_dom"/>
</dbReference>
<dbReference type="EMBL" id="JAGKQH010000005">
    <property type="protein sequence ID" value="KAG6598528.1"/>
    <property type="molecule type" value="Genomic_DNA"/>
</dbReference>
<sequence>MNYSVSSSSSSSSSSLSPDQLHLLGKAEVFKLHGRDRAGRNVFLIVGKHFPARFVSTQAVNLYLKDKIFPFLKDGPFTLVYIHTDVHWTENFPGISNLKAIYEFIPTTIKNNLKAVYFVHPSLQARLFFATVGRLILGAELYNKVKYVKRVEFLWEYVRRKEIELPEFVYDYDEKLEFCPVMDSGLESDYLRLFSASPSVDSAVSTYSSMRCFA</sequence>
<organism evidence="2 3">
    <name type="scientific">Cucurbita argyrosperma subsp. sororia</name>
    <dbReference type="NCBI Taxonomy" id="37648"/>
    <lineage>
        <taxon>Eukaryota</taxon>
        <taxon>Viridiplantae</taxon>
        <taxon>Streptophyta</taxon>
        <taxon>Embryophyta</taxon>
        <taxon>Tracheophyta</taxon>
        <taxon>Spermatophyta</taxon>
        <taxon>Magnoliopsida</taxon>
        <taxon>eudicotyledons</taxon>
        <taxon>Gunneridae</taxon>
        <taxon>Pentapetalae</taxon>
        <taxon>rosids</taxon>
        <taxon>fabids</taxon>
        <taxon>Cucurbitales</taxon>
        <taxon>Cucurbitaceae</taxon>
        <taxon>Cucurbiteae</taxon>
        <taxon>Cucurbita</taxon>
    </lineage>
</organism>
<reference evidence="2 3" key="1">
    <citation type="journal article" date="2021" name="Hortic Res">
        <title>The domestication of Cucurbita argyrosperma as revealed by the genome of its wild relative.</title>
        <authorList>
            <person name="Barrera-Redondo J."/>
            <person name="Sanchez-de la Vega G."/>
            <person name="Aguirre-Liguori J.A."/>
            <person name="Castellanos-Morales G."/>
            <person name="Gutierrez-Guerrero Y.T."/>
            <person name="Aguirre-Dugua X."/>
            <person name="Aguirre-Planter E."/>
            <person name="Tenaillon M.I."/>
            <person name="Lira-Saade R."/>
            <person name="Eguiarte L.E."/>
        </authorList>
    </citation>
    <scope>NUCLEOTIDE SEQUENCE [LARGE SCALE GENOMIC DNA]</scope>
    <source>
        <strain evidence="2">JBR-2021</strain>
    </source>
</reference>
<feature type="non-terminal residue" evidence="2">
    <location>
        <position position="1"/>
    </location>
</feature>
<keyword evidence="3" id="KW-1185">Reference proteome</keyword>
<feature type="domain" description="CRAL-TRIO" evidence="1">
    <location>
        <begin position="23"/>
        <end position="174"/>
    </location>
</feature>
<dbReference type="SMART" id="SM00516">
    <property type="entry name" value="SEC14"/>
    <property type="match status" value="1"/>
</dbReference>
<evidence type="ECO:0000313" key="2">
    <source>
        <dbReference type="EMBL" id="KAG6598528.1"/>
    </source>
</evidence>
<protein>
    <submittedName>
        <fullName evidence="2">Protein GDAP2-like protein</fullName>
    </submittedName>
</protein>
<accession>A0AAV6NJK4</accession>
<dbReference type="PANTHER" id="PTHR48411:SF1">
    <property type="entry name" value="OS01G0948300 PROTEIN"/>
    <property type="match status" value="1"/>
</dbReference>
<dbReference type="Pfam" id="PF13716">
    <property type="entry name" value="CRAL_TRIO_2"/>
    <property type="match status" value="1"/>
</dbReference>
<dbReference type="Proteomes" id="UP000685013">
    <property type="component" value="Chromosome 5"/>
</dbReference>